<keyword evidence="1" id="KW-0812">Transmembrane</keyword>
<evidence type="ECO:0000313" key="2">
    <source>
        <dbReference type="EMBL" id="KGI82062.1"/>
    </source>
</evidence>
<keyword evidence="1" id="KW-1133">Transmembrane helix</keyword>
<organism evidence="2 3">
    <name type="scientific">Actinopolyspora erythraea</name>
    <dbReference type="NCBI Taxonomy" id="414996"/>
    <lineage>
        <taxon>Bacteria</taxon>
        <taxon>Bacillati</taxon>
        <taxon>Actinomycetota</taxon>
        <taxon>Actinomycetes</taxon>
        <taxon>Actinopolysporales</taxon>
        <taxon>Actinopolysporaceae</taxon>
        <taxon>Actinopolyspora</taxon>
    </lineage>
</organism>
<proteinExistence type="predicted"/>
<protein>
    <submittedName>
        <fullName evidence="2">Uncharacterized protein</fullName>
    </submittedName>
</protein>
<gene>
    <name evidence="2" type="ORF">IL38_07020</name>
</gene>
<dbReference type="EMBL" id="JPMV01000013">
    <property type="protein sequence ID" value="KGI82062.1"/>
    <property type="molecule type" value="Genomic_DNA"/>
</dbReference>
<comment type="caution">
    <text evidence="2">The sequence shown here is derived from an EMBL/GenBank/DDBJ whole genome shotgun (WGS) entry which is preliminary data.</text>
</comment>
<dbReference type="Proteomes" id="UP000029737">
    <property type="component" value="Unassembled WGS sequence"/>
</dbReference>
<evidence type="ECO:0000313" key="3">
    <source>
        <dbReference type="Proteomes" id="UP000029737"/>
    </source>
</evidence>
<keyword evidence="3" id="KW-1185">Reference proteome</keyword>
<keyword evidence="1" id="KW-0472">Membrane</keyword>
<sequence>MLLLSRKIRKLSFVLCLSIFRSFLGLLVALYSIVLRLLTKICNQLLSKLRKILYAFCFRLALRL</sequence>
<reference evidence="2 3" key="1">
    <citation type="journal article" date="2014" name="PLoS ONE">
        <title>Identification and Characterization of a New Erythromycin Biosynthetic Gene Cluster in Actinopolyspora erythraea YIM90600, a Novel Erythronolide-Producing Halophilic Actinomycete Isolated from Salt Field.</title>
        <authorList>
            <person name="Chen D."/>
            <person name="Feng J."/>
            <person name="Huang L."/>
            <person name="Zhang Q."/>
            <person name="Wu J."/>
            <person name="Zhu X."/>
            <person name="Duan Y."/>
            <person name="Xu Z."/>
        </authorList>
    </citation>
    <scope>NUCLEOTIDE SEQUENCE [LARGE SCALE GENOMIC DNA]</scope>
    <source>
        <strain evidence="2 3">YIM90600</strain>
    </source>
</reference>
<name>A0ABR4X693_9ACTN</name>
<evidence type="ECO:0000256" key="1">
    <source>
        <dbReference type="SAM" id="Phobius"/>
    </source>
</evidence>
<feature type="transmembrane region" description="Helical" evidence="1">
    <location>
        <begin position="12"/>
        <end position="34"/>
    </location>
</feature>
<accession>A0ABR4X693</accession>